<keyword evidence="3" id="KW-0378">Hydrolase</keyword>
<dbReference type="Gene3D" id="3.10.310.70">
    <property type="match status" value="1"/>
</dbReference>
<dbReference type="GO" id="GO:0016810">
    <property type="term" value="F:hydrolase activity, acting on carbon-nitrogen (but not peptide) bonds"/>
    <property type="evidence" value="ECO:0007669"/>
    <property type="project" value="InterPro"/>
</dbReference>
<dbReference type="EMBL" id="SDPM01000002">
    <property type="protein sequence ID" value="RXZ87167.1"/>
    <property type="molecule type" value="Genomic_DNA"/>
</dbReference>
<dbReference type="EMBL" id="JACCBI010000001">
    <property type="protein sequence ID" value="NYD66490.1"/>
    <property type="molecule type" value="Genomic_DNA"/>
</dbReference>
<evidence type="ECO:0000313" key="3">
    <source>
        <dbReference type="EMBL" id="RXZ87167.1"/>
    </source>
</evidence>
<keyword evidence="4" id="KW-1185">Reference proteome</keyword>
<gene>
    <name evidence="2" type="ORF">BJ972_001009</name>
    <name evidence="3" type="ORF">ESP50_04375</name>
</gene>
<dbReference type="PANTHER" id="PTHR22642">
    <property type="entry name" value="IMIDAZOLONEPROPIONASE"/>
    <property type="match status" value="1"/>
</dbReference>
<dbReference type="Proteomes" id="UP000292686">
    <property type="component" value="Unassembled WGS sequence"/>
</dbReference>
<dbReference type="OrthoDB" id="3238066at2"/>
<dbReference type="Pfam" id="PF07969">
    <property type="entry name" value="Amidohydro_3"/>
    <property type="match status" value="1"/>
</dbReference>
<evidence type="ECO:0000313" key="5">
    <source>
        <dbReference type="Proteomes" id="UP000581087"/>
    </source>
</evidence>
<dbReference type="SUPFAM" id="SSF51556">
    <property type="entry name" value="Metallo-dependent hydrolases"/>
    <property type="match status" value="1"/>
</dbReference>
<protein>
    <submittedName>
        <fullName evidence="3">Amidohydrolase</fullName>
    </submittedName>
</protein>
<dbReference type="RefSeq" id="WP_129172742.1">
    <property type="nucleotide sequence ID" value="NZ_JACCBI010000001.1"/>
</dbReference>
<dbReference type="InterPro" id="IPR011059">
    <property type="entry name" value="Metal-dep_hydrolase_composite"/>
</dbReference>
<dbReference type="PANTHER" id="PTHR22642:SF2">
    <property type="entry name" value="PROTEIN LONG AFTER FAR-RED 3"/>
    <property type="match status" value="1"/>
</dbReference>
<reference evidence="3 4" key="1">
    <citation type="submission" date="2019-01" db="EMBL/GenBank/DDBJ databases">
        <title>Agromyces.</title>
        <authorList>
            <person name="Li J."/>
        </authorList>
    </citation>
    <scope>NUCLEOTIDE SEQUENCE [LARGE SCALE GENOMIC DNA]</scope>
    <source>
        <strain evidence="3 4">DSM 23870</strain>
    </source>
</reference>
<feature type="domain" description="Amidohydrolase 3" evidence="1">
    <location>
        <begin position="44"/>
        <end position="478"/>
    </location>
</feature>
<dbReference type="InterPro" id="IPR032466">
    <property type="entry name" value="Metal_Hydrolase"/>
</dbReference>
<dbReference type="Gene3D" id="2.30.40.10">
    <property type="entry name" value="Urease, subunit C, domain 1"/>
    <property type="match status" value="1"/>
</dbReference>
<comment type="caution">
    <text evidence="3">The sequence shown here is derived from an EMBL/GenBank/DDBJ whole genome shotgun (WGS) entry which is preliminary data.</text>
</comment>
<organism evidence="3 4">
    <name type="scientific">Agromyces atrinae</name>
    <dbReference type="NCBI Taxonomy" id="592376"/>
    <lineage>
        <taxon>Bacteria</taxon>
        <taxon>Bacillati</taxon>
        <taxon>Actinomycetota</taxon>
        <taxon>Actinomycetes</taxon>
        <taxon>Micrococcales</taxon>
        <taxon>Microbacteriaceae</taxon>
        <taxon>Agromyces</taxon>
    </lineage>
</organism>
<proteinExistence type="predicted"/>
<dbReference type="AlphaFoldDB" id="A0A4Q2M776"/>
<name>A0A4Q2M776_9MICO</name>
<evidence type="ECO:0000313" key="4">
    <source>
        <dbReference type="Proteomes" id="UP000292686"/>
    </source>
</evidence>
<accession>A0A4Q2M776</accession>
<evidence type="ECO:0000259" key="1">
    <source>
        <dbReference type="Pfam" id="PF07969"/>
    </source>
</evidence>
<evidence type="ECO:0000313" key="2">
    <source>
        <dbReference type="EMBL" id="NYD66490.1"/>
    </source>
</evidence>
<reference evidence="2 5" key="2">
    <citation type="submission" date="2020-07" db="EMBL/GenBank/DDBJ databases">
        <title>Sequencing the genomes of 1000 actinobacteria strains.</title>
        <authorList>
            <person name="Klenk H.-P."/>
        </authorList>
    </citation>
    <scope>NUCLEOTIDE SEQUENCE [LARGE SCALE GENOMIC DNA]</scope>
    <source>
        <strain evidence="2 5">DSM 23870</strain>
    </source>
</reference>
<dbReference type="InterPro" id="IPR013108">
    <property type="entry name" value="Amidohydro_3"/>
</dbReference>
<sequence>MSDLVLAGVRRPGEETLLDVVVDAGVVTAILPAGSDVSGERIPADGRVIVPGLWDEHVHFSQWAQANGRVDLSAASSAAEAAAIVGDAIARGRREIIGAGFRDGLWPDAPDRPVLDAASGEVPVVLVSADLHCVWLNSAALRRHGFAEHPTGLLTEEDSFRVVRTLEDIGDEALDALIDDAGRAAAARGVVGIVDLEMRWNRDDWLRRRRGGFDALRVEFGIYTQHLDRAIADGMRTGDALDELVTVGPYKVITDGSLNTRTAWCFDSYVGQDVDPYGLSTVPPERLLPLVRLATENGLVPAVHAIGDRANAAALDAFAELGVGGRIEHAQLLRREDVARFADLGITASVQPEHALDDRDVAELYWSGRTDRAFMLASLVDIGATLALGSDAPVAPLDPWVTIAAAVGRTRGDREPWHPEQSITREAALAASSRGRRSVSVGDAADLVLVDADPLTVPLAELREMPVAATFLGGRATYSAL</sequence>
<dbReference type="Gene3D" id="3.20.20.140">
    <property type="entry name" value="Metal-dependent hydrolases"/>
    <property type="match status" value="1"/>
</dbReference>
<dbReference type="SUPFAM" id="SSF51338">
    <property type="entry name" value="Composite domain of metallo-dependent hydrolases"/>
    <property type="match status" value="1"/>
</dbReference>
<dbReference type="Proteomes" id="UP000581087">
    <property type="component" value="Unassembled WGS sequence"/>
</dbReference>